<evidence type="ECO:0000259" key="4">
    <source>
        <dbReference type="Pfam" id="PF12804"/>
    </source>
</evidence>
<feature type="domain" description="MobA-like NTP transferase" evidence="4">
    <location>
        <begin position="3"/>
        <end position="119"/>
    </location>
</feature>
<sequence length="250" mass="27756">MQGLILAAGRGSRLGQLTSTQPKGLTPVLGKPMLSMQLDAMKRAGIDKVAAATGYLAEQVQAWVSISFTNARWSETNMVSSLLACAPFICEDETIISYSDIVYPTSAIDSLMTATSDIAILYDPNWLFQWQQRFDNPLSDAETFRLTDSRRLVDIGRRPEHLDEVQGQYMGLLKFTPRGFSIIQSLLAALPQTEVDKLDMTSLLRRLLATGEQIEAVPFDGFWFEVDSETDLIECERQLKAKGGLEALLV</sequence>
<keyword evidence="2 5" id="KW-0548">Nucleotidyltransferase</keyword>
<gene>
    <name evidence="5" type="ORF">KJI95_10400</name>
</gene>
<dbReference type="CDD" id="cd02523">
    <property type="entry name" value="PC_cytidylyltransferase"/>
    <property type="match status" value="1"/>
</dbReference>
<comment type="caution">
    <text evidence="5">The sequence shown here is derived from an EMBL/GenBank/DDBJ whole genome shotgun (WGS) entry which is preliminary data.</text>
</comment>
<reference evidence="5 6" key="1">
    <citation type="submission" date="2021-05" db="EMBL/GenBank/DDBJ databases">
        <title>Shewanella sp. JM162201.</title>
        <authorList>
            <person name="Xu S."/>
            <person name="Li A."/>
        </authorList>
    </citation>
    <scope>NUCLEOTIDE SEQUENCE [LARGE SCALE GENOMIC DNA]</scope>
    <source>
        <strain evidence="5 6">JM162201</strain>
    </source>
</reference>
<dbReference type="Pfam" id="PF12804">
    <property type="entry name" value="NTP_transf_3"/>
    <property type="match status" value="1"/>
</dbReference>
<dbReference type="GO" id="GO:0016779">
    <property type="term" value="F:nucleotidyltransferase activity"/>
    <property type="evidence" value="ECO:0007669"/>
    <property type="project" value="UniProtKB-KW"/>
</dbReference>
<keyword evidence="6" id="KW-1185">Reference proteome</keyword>
<dbReference type="Proteomes" id="UP001195903">
    <property type="component" value="Unassembled WGS sequence"/>
</dbReference>
<proteinExistence type="predicted"/>
<evidence type="ECO:0000256" key="1">
    <source>
        <dbReference type="ARBA" id="ARBA00022679"/>
    </source>
</evidence>
<dbReference type="Gene3D" id="3.90.550.10">
    <property type="entry name" value="Spore Coat Polysaccharide Biosynthesis Protein SpsA, Chain A"/>
    <property type="match status" value="1"/>
</dbReference>
<dbReference type="InterPro" id="IPR029044">
    <property type="entry name" value="Nucleotide-diphossugar_trans"/>
</dbReference>
<dbReference type="EMBL" id="JAHEPS010000003">
    <property type="protein sequence ID" value="MBT1444933.1"/>
    <property type="molecule type" value="Genomic_DNA"/>
</dbReference>
<evidence type="ECO:0000256" key="3">
    <source>
        <dbReference type="ARBA" id="ARBA00022842"/>
    </source>
</evidence>
<dbReference type="PANTHER" id="PTHR43584:SF8">
    <property type="entry name" value="N-ACETYLMURAMATE ALPHA-1-PHOSPHATE URIDYLYLTRANSFERASE"/>
    <property type="match status" value="1"/>
</dbReference>
<evidence type="ECO:0000313" key="5">
    <source>
        <dbReference type="EMBL" id="MBT1444933.1"/>
    </source>
</evidence>
<dbReference type="InterPro" id="IPR025877">
    <property type="entry name" value="MobA-like_NTP_Trfase"/>
</dbReference>
<keyword evidence="1" id="KW-0808">Transferase</keyword>
<accession>A0ABS5V3B6</accession>
<evidence type="ECO:0000256" key="2">
    <source>
        <dbReference type="ARBA" id="ARBA00022695"/>
    </source>
</evidence>
<protein>
    <submittedName>
        <fullName evidence="5">Phosphocholine cytidylyltransferase family protein</fullName>
    </submittedName>
</protein>
<evidence type="ECO:0000313" key="6">
    <source>
        <dbReference type="Proteomes" id="UP001195903"/>
    </source>
</evidence>
<organism evidence="5 6">
    <name type="scientific">Shewanella jiangmenensis</name>
    <dbReference type="NCBI Taxonomy" id="2837387"/>
    <lineage>
        <taxon>Bacteria</taxon>
        <taxon>Pseudomonadati</taxon>
        <taxon>Pseudomonadota</taxon>
        <taxon>Gammaproteobacteria</taxon>
        <taxon>Alteromonadales</taxon>
        <taxon>Shewanellaceae</taxon>
        <taxon>Shewanella</taxon>
    </lineage>
</organism>
<dbReference type="InterPro" id="IPR050065">
    <property type="entry name" value="GlmU-like"/>
</dbReference>
<dbReference type="RefSeq" id="WP_214507126.1">
    <property type="nucleotide sequence ID" value="NZ_JAHEPS010000003.1"/>
</dbReference>
<dbReference type="SUPFAM" id="SSF53448">
    <property type="entry name" value="Nucleotide-diphospho-sugar transferases"/>
    <property type="match status" value="1"/>
</dbReference>
<keyword evidence="3" id="KW-0460">Magnesium</keyword>
<name>A0ABS5V3B6_9GAMM</name>
<dbReference type="PANTHER" id="PTHR43584">
    <property type="entry name" value="NUCLEOTIDYL TRANSFERASE"/>
    <property type="match status" value="1"/>
</dbReference>